<reference evidence="2" key="2">
    <citation type="submission" date="2021-03" db="UniProtKB">
        <authorList>
            <consortium name="EnsemblPlants"/>
        </authorList>
    </citation>
    <scope>IDENTIFICATION</scope>
</reference>
<proteinExistence type="predicted"/>
<dbReference type="Gramene" id="AUR62028944-RA">
    <property type="protein sequence ID" value="AUR62028944-RA:cds"/>
    <property type="gene ID" value="AUR62028944"/>
</dbReference>
<accession>A0A803MG42</accession>
<evidence type="ECO:0000259" key="1">
    <source>
        <dbReference type="Pfam" id="PF00188"/>
    </source>
</evidence>
<dbReference type="InterPro" id="IPR035940">
    <property type="entry name" value="CAP_sf"/>
</dbReference>
<dbReference type="EnsemblPlants" id="AUR62028944-RA">
    <property type="protein sequence ID" value="AUR62028944-RA:cds"/>
    <property type="gene ID" value="AUR62028944"/>
</dbReference>
<feature type="domain" description="SCP" evidence="1">
    <location>
        <begin position="3"/>
        <end position="86"/>
    </location>
</feature>
<evidence type="ECO:0000313" key="2">
    <source>
        <dbReference type="EnsemblPlants" id="AUR62028944-RA:cds"/>
    </source>
</evidence>
<dbReference type="Proteomes" id="UP000596660">
    <property type="component" value="Unplaced"/>
</dbReference>
<organism evidence="2 3">
    <name type="scientific">Chenopodium quinoa</name>
    <name type="common">Quinoa</name>
    <dbReference type="NCBI Taxonomy" id="63459"/>
    <lineage>
        <taxon>Eukaryota</taxon>
        <taxon>Viridiplantae</taxon>
        <taxon>Streptophyta</taxon>
        <taxon>Embryophyta</taxon>
        <taxon>Tracheophyta</taxon>
        <taxon>Spermatophyta</taxon>
        <taxon>Magnoliopsida</taxon>
        <taxon>eudicotyledons</taxon>
        <taxon>Gunneridae</taxon>
        <taxon>Pentapetalae</taxon>
        <taxon>Caryophyllales</taxon>
        <taxon>Chenopodiaceae</taxon>
        <taxon>Chenopodioideae</taxon>
        <taxon>Atripliceae</taxon>
        <taxon>Chenopodium</taxon>
    </lineage>
</organism>
<dbReference type="AlphaFoldDB" id="A0A803MG42"/>
<dbReference type="Gene3D" id="3.40.33.10">
    <property type="entry name" value="CAP"/>
    <property type="match status" value="1"/>
</dbReference>
<dbReference type="Pfam" id="PF00188">
    <property type="entry name" value="CAP"/>
    <property type="match status" value="1"/>
</dbReference>
<reference evidence="2" key="1">
    <citation type="journal article" date="2017" name="Nature">
        <title>The genome of Chenopodium quinoa.</title>
        <authorList>
            <person name="Jarvis D.E."/>
            <person name="Ho Y.S."/>
            <person name="Lightfoot D.J."/>
            <person name="Schmoeckel S.M."/>
            <person name="Li B."/>
            <person name="Borm T.J.A."/>
            <person name="Ohyanagi H."/>
            <person name="Mineta K."/>
            <person name="Michell C.T."/>
            <person name="Saber N."/>
            <person name="Kharbatia N.M."/>
            <person name="Rupper R.R."/>
            <person name="Sharp A.R."/>
            <person name="Dally N."/>
            <person name="Boughton B.A."/>
            <person name="Woo Y.H."/>
            <person name="Gao G."/>
            <person name="Schijlen E.G.W.M."/>
            <person name="Guo X."/>
            <person name="Momin A.A."/>
            <person name="Negrao S."/>
            <person name="Al-Babili S."/>
            <person name="Gehring C."/>
            <person name="Roessner U."/>
            <person name="Jung C."/>
            <person name="Murphy K."/>
            <person name="Arold S.T."/>
            <person name="Gojobori T."/>
            <person name="van der Linden C.G."/>
            <person name="van Loo E.N."/>
            <person name="Jellen E.N."/>
            <person name="Maughan P.J."/>
            <person name="Tester M."/>
        </authorList>
    </citation>
    <scope>NUCLEOTIDE SEQUENCE [LARGE SCALE GENOMIC DNA]</scope>
    <source>
        <strain evidence="2">cv. PI 614886</strain>
    </source>
</reference>
<dbReference type="InterPro" id="IPR014044">
    <property type="entry name" value="CAP_dom"/>
</dbReference>
<dbReference type="SUPFAM" id="SSF55797">
    <property type="entry name" value="PR-1-like"/>
    <property type="match status" value="1"/>
</dbReference>
<keyword evidence="3" id="KW-1185">Reference proteome</keyword>
<evidence type="ECO:0000313" key="3">
    <source>
        <dbReference type="Proteomes" id="UP000596660"/>
    </source>
</evidence>
<name>A0A803MG42_CHEQI</name>
<protein>
    <recommendedName>
        <fullName evidence="1">SCP domain-containing protein</fullName>
    </recommendedName>
</protein>
<sequence length="125" mass="14155">MCWNSTLAKAANDFVTYYKVNNQCQMPDVWKSNNNKEYGENILSTIGGTVTAVDVWVQDKKSWSYKQVAWPKTSELGCSQALCKEADWSSLTVCFYSPPKPIDIKPKSNCQNANNNVYKMIIQAQ</sequence>